<sequence>MARQLFGRLSLRRRDDGSTLIRPGGALVLCVVVWLLCAATVAESLWLLGADGWRFAVLPLAISCLVWALLWAPRVVVHDERIEVRNVLETWTLPMGSIDRVRLGAMLRFELVPVQGRARPRVLTAWNAPGVGRDRPRERLARIDPRSRAAGAADRPDWAQRLRRDQLESPSHAAVEAWERWDEAQGGPRADADEEAVPARRPNLGVIAALLASVLAVSARVIL</sequence>
<gene>
    <name evidence="2" type="ORF">K8V81_01375</name>
</gene>
<organism evidence="2 3">
    <name type="scientific">Brachybacterium massiliense</name>
    <dbReference type="NCBI Taxonomy" id="1755098"/>
    <lineage>
        <taxon>Bacteria</taxon>
        <taxon>Bacillati</taxon>
        <taxon>Actinomycetota</taxon>
        <taxon>Actinomycetes</taxon>
        <taxon>Micrococcales</taxon>
        <taxon>Dermabacteraceae</taxon>
        <taxon>Brachybacterium</taxon>
    </lineage>
</organism>
<dbReference type="EMBL" id="DYUE01000042">
    <property type="protein sequence ID" value="HJG90352.1"/>
    <property type="molecule type" value="Genomic_DNA"/>
</dbReference>
<reference evidence="2" key="1">
    <citation type="journal article" date="2021" name="PeerJ">
        <title>Extensive microbial diversity within the chicken gut microbiome revealed by metagenomics and culture.</title>
        <authorList>
            <person name="Gilroy R."/>
            <person name="Ravi A."/>
            <person name="Getino M."/>
            <person name="Pursley I."/>
            <person name="Horton D.L."/>
            <person name="Alikhan N.F."/>
            <person name="Baker D."/>
            <person name="Gharbi K."/>
            <person name="Hall N."/>
            <person name="Watson M."/>
            <person name="Adriaenssens E.M."/>
            <person name="Foster-Nyarko E."/>
            <person name="Jarju S."/>
            <person name="Secka A."/>
            <person name="Antonio M."/>
            <person name="Oren A."/>
            <person name="Chaudhuri R.R."/>
            <person name="La Ragione R."/>
            <person name="Hildebrand F."/>
            <person name="Pallen M.J."/>
        </authorList>
    </citation>
    <scope>NUCLEOTIDE SEQUENCE</scope>
    <source>
        <strain evidence="2">ChiGjej5B5-22894</strain>
    </source>
</reference>
<proteinExistence type="predicted"/>
<feature type="transmembrane region" description="Helical" evidence="1">
    <location>
        <begin position="20"/>
        <end position="41"/>
    </location>
</feature>
<evidence type="ECO:0008006" key="4">
    <source>
        <dbReference type="Google" id="ProtNLM"/>
    </source>
</evidence>
<protein>
    <recommendedName>
        <fullName evidence="4">PH domain-containing protein</fullName>
    </recommendedName>
</protein>
<evidence type="ECO:0000313" key="3">
    <source>
        <dbReference type="Proteomes" id="UP000742460"/>
    </source>
</evidence>
<dbReference type="AlphaFoldDB" id="A0A921SWE8"/>
<evidence type="ECO:0000313" key="2">
    <source>
        <dbReference type="EMBL" id="HJG90352.1"/>
    </source>
</evidence>
<comment type="caution">
    <text evidence="2">The sequence shown here is derived from an EMBL/GenBank/DDBJ whole genome shotgun (WGS) entry which is preliminary data.</text>
</comment>
<keyword evidence="1" id="KW-0472">Membrane</keyword>
<keyword evidence="1" id="KW-0812">Transmembrane</keyword>
<evidence type="ECO:0000256" key="1">
    <source>
        <dbReference type="SAM" id="Phobius"/>
    </source>
</evidence>
<reference evidence="2" key="2">
    <citation type="submission" date="2021-09" db="EMBL/GenBank/DDBJ databases">
        <authorList>
            <person name="Gilroy R."/>
        </authorList>
    </citation>
    <scope>NUCLEOTIDE SEQUENCE</scope>
    <source>
        <strain evidence="2">ChiGjej5B5-22894</strain>
    </source>
</reference>
<keyword evidence="1" id="KW-1133">Transmembrane helix</keyword>
<feature type="transmembrane region" description="Helical" evidence="1">
    <location>
        <begin position="53"/>
        <end position="72"/>
    </location>
</feature>
<dbReference type="Proteomes" id="UP000742460">
    <property type="component" value="Unassembled WGS sequence"/>
</dbReference>
<name>A0A921SWE8_9MICO</name>
<accession>A0A921SWE8</accession>